<protein>
    <recommendedName>
        <fullName evidence="5">DUF2746 domain-containing protein</fullName>
    </recommendedName>
</protein>
<gene>
    <name evidence="3" type="ORF">MAL03_08080</name>
</gene>
<proteinExistence type="predicted"/>
<dbReference type="Proteomes" id="UP000829829">
    <property type="component" value="Chromosome 1"/>
</dbReference>
<dbReference type="AlphaFoldDB" id="A0AAE9GDT8"/>
<dbReference type="Gene3D" id="1.20.58.130">
    <property type="match status" value="1"/>
</dbReference>
<dbReference type="EMBL" id="CP091957">
    <property type="protein sequence ID" value="UOG58041.1"/>
    <property type="molecule type" value="Genomic_DNA"/>
</dbReference>
<name>A0AAE9GDT8_9LEPT</name>
<sequence>MTDLSFLALMVTAFLGFGSIFGFLHTIWKQLSSQLQESRQETKSEIQELKTEMGNLRSEVKKNFHKIENRLDVSHSTLRNRIDVLVDSLAIRFINDIPRKNKRLPG</sequence>
<keyword evidence="2" id="KW-1133">Transmembrane helix</keyword>
<dbReference type="SUPFAM" id="SSF58113">
    <property type="entry name" value="Apolipoprotein A-I"/>
    <property type="match status" value="1"/>
</dbReference>
<evidence type="ECO:0000256" key="2">
    <source>
        <dbReference type="SAM" id="Phobius"/>
    </source>
</evidence>
<evidence type="ECO:0000313" key="4">
    <source>
        <dbReference type="Proteomes" id="UP000829829"/>
    </source>
</evidence>
<keyword evidence="2" id="KW-0472">Membrane</keyword>
<evidence type="ECO:0000313" key="3">
    <source>
        <dbReference type="EMBL" id="UOG58041.1"/>
    </source>
</evidence>
<evidence type="ECO:0008006" key="5">
    <source>
        <dbReference type="Google" id="ProtNLM"/>
    </source>
</evidence>
<keyword evidence="1" id="KW-0175">Coiled coil</keyword>
<organism evidence="3 4">
    <name type="scientific">Leptospira noguchii</name>
    <dbReference type="NCBI Taxonomy" id="28182"/>
    <lineage>
        <taxon>Bacteria</taxon>
        <taxon>Pseudomonadati</taxon>
        <taxon>Spirochaetota</taxon>
        <taxon>Spirochaetia</taxon>
        <taxon>Leptospirales</taxon>
        <taxon>Leptospiraceae</taxon>
        <taxon>Leptospira</taxon>
    </lineage>
</organism>
<accession>A0AAE9GDT8</accession>
<keyword evidence="2" id="KW-0812">Transmembrane</keyword>
<feature type="transmembrane region" description="Helical" evidence="2">
    <location>
        <begin position="6"/>
        <end position="28"/>
    </location>
</feature>
<evidence type="ECO:0000256" key="1">
    <source>
        <dbReference type="SAM" id="Coils"/>
    </source>
</evidence>
<dbReference type="RefSeq" id="WP_004423760.1">
    <property type="nucleotide sequence ID" value="NZ_CP091928.1"/>
</dbReference>
<reference evidence="3" key="1">
    <citation type="submission" date="2022-02" db="EMBL/GenBank/DDBJ databases">
        <title>The genetically variable rfb locus in Leptospira is a mobile cassette and a molecular signature of serovar identity.</title>
        <authorList>
            <person name="Nieves C."/>
            <person name="Vincent A.T."/>
            <person name="Zarantonelli L."/>
            <person name="Picardeau M."/>
            <person name="Veyrier F.J."/>
            <person name="Buschiazzo A."/>
        </authorList>
    </citation>
    <scope>NUCLEOTIDE SEQUENCE</scope>
    <source>
        <strain evidence="3">IP1512017</strain>
    </source>
</reference>
<feature type="coiled-coil region" evidence="1">
    <location>
        <begin position="32"/>
        <end position="59"/>
    </location>
</feature>